<dbReference type="Pfam" id="PF00144">
    <property type="entry name" value="Beta-lactamase"/>
    <property type="match status" value="1"/>
</dbReference>
<dbReference type="PANTHER" id="PTHR43283:SF14">
    <property type="entry name" value="BLL8153 PROTEIN"/>
    <property type="match status" value="1"/>
</dbReference>
<dbReference type="InterPro" id="IPR012338">
    <property type="entry name" value="Beta-lactam/transpept-like"/>
</dbReference>
<proteinExistence type="predicted"/>
<evidence type="ECO:0000313" key="3">
    <source>
        <dbReference type="EMBL" id="MQY48410.1"/>
    </source>
</evidence>
<organism evidence="3 4">
    <name type="scientific">Endobacterium cereale</name>
    <dbReference type="NCBI Taxonomy" id="2663029"/>
    <lineage>
        <taxon>Bacteria</taxon>
        <taxon>Pseudomonadati</taxon>
        <taxon>Pseudomonadota</taxon>
        <taxon>Alphaproteobacteria</taxon>
        <taxon>Hyphomicrobiales</taxon>
        <taxon>Rhizobiaceae</taxon>
        <taxon>Endobacterium</taxon>
    </lineage>
</organism>
<feature type="chain" id="PRO_5025594261" evidence="1">
    <location>
        <begin position="37"/>
        <end position="418"/>
    </location>
</feature>
<dbReference type="RefSeq" id="WP_153356774.1">
    <property type="nucleotide sequence ID" value="NZ_JAYKOO010000002.1"/>
</dbReference>
<dbReference type="Gene3D" id="3.40.710.10">
    <property type="entry name" value="DD-peptidase/beta-lactamase superfamily"/>
    <property type="match status" value="1"/>
</dbReference>
<gene>
    <name evidence="3" type="ORF">GAO09_20465</name>
</gene>
<dbReference type="AlphaFoldDB" id="A0A6A8AF79"/>
<dbReference type="EMBL" id="WIXI01000048">
    <property type="protein sequence ID" value="MQY48410.1"/>
    <property type="molecule type" value="Genomic_DNA"/>
</dbReference>
<evidence type="ECO:0000259" key="2">
    <source>
        <dbReference type="Pfam" id="PF00144"/>
    </source>
</evidence>
<feature type="domain" description="Beta-lactamase-related" evidence="2">
    <location>
        <begin position="121"/>
        <end position="405"/>
    </location>
</feature>
<evidence type="ECO:0000313" key="4">
    <source>
        <dbReference type="Proteomes" id="UP000435138"/>
    </source>
</evidence>
<reference evidence="3 4" key="1">
    <citation type="submission" date="2019-11" db="EMBL/GenBank/DDBJ databases">
        <title>Genome analysis of Rhizobacterium cereale a novel genus and species isolated from maize roots in North Spain.</title>
        <authorList>
            <person name="Menendez E."/>
            <person name="Flores-Felix J.D."/>
            <person name="Ramirez-Bahena M.-H."/>
            <person name="Igual J.M."/>
            <person name="Garcia-Fraile P."/>
            <person name="Peix A."/>
            <person name="Velazquez E."/>
        </authorList>
    </citation>
    <scope>NUCLEOTIDE SEQUENCE [LARGE SCALE GENOMIC DNA]</scope>
    <source>
        <strain evidence="3 4">RZME27</strain>
    </source>
</reference>
<dbReference type="InterPro" id="IPR050789">
    <property type="entry name" value="Diverse_Enzym_Activities"/>
</dbReference>
<dbReference type="GO" id="GO:0016787">
    <property type="term" value="F:hydrolase activity"/>
    <property type="evidence" value="ECO:0007669"/>
    <property type="project" value="UniProtKB-KW"/>
</dbReference>
<evidence type="ECO:0000256" key="1">
    <source>
        <dbReference type="SAM" id="SignalP"/>
    </source>
</evidence>
<protein>
    <submittedName>
        <fullName evidence="3">Serine hydrolase</fullName>
    </submittedName>
</protein>
<dbReference type="SUPFAM" id="SSF56601">
    <property type="entry name" value="beta-lactamase/transpeptidase-like"/>
    <property type="match status" value="1"/>
</dbReference>
<keyword evidence="1" id="KW-0732">Signal</keyword>
<feature type="signal peptide" evidence="1">
    <location>
        <begin position="1"/>
        <end position="36"/>
    </location>
</feature>
<dbReference type="PANTHER" id="PTHR43283">
    <property type="entry name" value="BETA-LACTAMASE-RELATED"/>
    <property type="match status" value="1"/>
</dbReference>
<keyword evidence="3" id="KW-0378">Hydrolase</keyword>
<keyword evidence="4" id="KW-1185">Reference proteome</keyword>
<name>A0A6A8AF79_9HYPH</name>
<dbReference type="InterPro" id="IPR001466">
    <property type="entry name" value="Beta-lactam-related"/>
</dbReference>
<accession>A0A6A8AF79</accession>
<comment type="caution">
    <text evidence="3">The sequence shown here is derived from an EMBL/GenBank/DDBJ whole genome shotgun (WGS) entry which is preliminary data.</text>
</comment>
<sequence length="418" mass="45275">MPAPKISYPRILLNTVRIAPAFTAIALLAGAQTAGAEEAYPHAKEKIGTVEQIYDGALTPDLAVSTFRNVDRLFPTRTIKAGGRASELSKSENELGKVSLEVDDETYDLYDYLALNQVSGLIVLKNGKVVYETYQRGNTEKTRWMSMSVAKSISSTLVGAAIKDGLIKSLDDNVVTYVPRLKGTAYDGVSVRDVLMMSSGVKWNEKYTDPASDRRALLKAQIAQKAGGAMDVMAKLPRTADPGTVNNYSTGETQVLAEILHGAIKKPLADYLSEKIWTPYGMEADAKWWLESPDGIEIGGSGLSATLRDFARFGQFVLEDGKAGDKAVLPEGWVKEASTPKTLKGAEALEYGYMWWTGWTDAAKKDGAFSAVGIQGQYVYINPAHNVVIAQTAAEPKPTDKEAIDPMAFFDAIVAAVK</sequence>
<dbReference type="Proteomes" id="UP000435138">
    <property type="component" value="Unassembled WGS sequence"/>
</dbReference>